<evidence type="ECO:0000256" key="3">
    <source>
        <dbReference type="ARBA" id="ARBA00023002"/>
    </source>
</evidence>
<accession>A0A1B6DAC4</accession>
<keyword evidence="2 5" id="KW-0479">Metal-binding</keyword>
<protein>
    <submittedName>
        <fullName evidence="7">Uncharacterized protein</fullName>
    </submittedName>
</protein>
<evidence type="ECO:0000256" key="4">
    <source>
        <dbReference type="ARBA" id="ARBA00023004"/>
    </source>
</evidence>
<feature type="non-terminal residue" evidence="7">
    <location>
        <position position="1"/>
    </location>
</feature>
<comment type="similarity">
    <text evidence="1">Belongs to the carotenoid oxygenase family.</text>
</comment>
<name>A0A1B6DAC4_9HEMI</name>
<keyword evidence="4 5" id="KW-0408">Iron</keyword>
<organism evidence="7">
    <name type="scientific">Clastoptera arizonana</name>
    <name type="common">Arizona spittle bug</name>
    <dbReference type="NCBI Taxonomy" id="38151"/>
    <lineage>
        <taxon>Eukaryota</taxon>
        <taxon>Metazoa</taxon>
        <taxon>Ecdysozoa</taxon>
        <taxon>Arthropoda</taxon>
        <taxon>Hexapoda</taxon>
        <taxon>Insecta</taxon>
        <taxon>Pterygota</taxon>
        <taxon>Neoptera</taxon>
        <taxon>Paraneoptera</taxon>
        <taxon>Hemiptera</taxon>
        <taxon>Auchenorrhyncha</taxon>
        <taxon>Cercopoidea</taxon>
        <taxon>Clastopteridae</taxon>
        <taxon>Clastoptera</taxon>
    </lineage>
</organism>
<gene>
    <name evidence="7" type="ORF">g.23943</name>
    <name evidence="6" type="ORF">g.23945</name>
</gene>
<dbReference type="InterPro" id="IPR004294">
    <property type="entry name" value="Carotenoid_Oase"/>
</dbReference>
<evidence type="ECO:0000256" key="1">
    <source>
        <dbReference type="ARBA" id="ARBA00006787"/>
    </source>
</evidence>
<dbReference type="GO" id="GO:0010436">
    <property type="term" value="F:carotenoid dioxygenase activity"/>
    <property type="evidence" value="ECO:0007669"/>
    <property type="project" value="TreeGrafter"/>
</dbReference>
<dbReference type="GO" id="GO:0042574">
    <property type="term" value="P:retinal metabolic process"/>
    <property type="evidence" value="ECO:0007669"/>
    <property type="project" value="TreeGrafter"/>
</dbReference>
<dbReference type="EMBL" id="GEDC01030378">
    <property type="protein sequence ID" value="JAS06920.1"/>
    <property type="molecule type" value="Transcribed_RNA"/>
</dbReference>
<sequence>SRLNAKNIQTQNKTISTARKYRNKSLANQFKSVSIIEIFEIDEEVETCVKRNVDFLEKNKSNSGYSTPVGIWTPISYRKYHYEQQQNYSYSKSKDFDCNGDNNNTNMIVARPEQGCERVSIENGIDALLDDVAKHSKKEVESALEAGQDLYPNCDSSIWLRSCEEEIIEPIKGVTKGFIPLWLKGTLLRNGPGGLKVGDKTFKHLFDSSALLHRFAIDNGKVTYQNRFIKTKTYLQNHAANRIVLSEFGTKSMPDPCKTIFQKVSAIFNPGESLSDNTNISVYPFGDEFFAFTESPIIHRIDPVSLDSLERVNISKHIGIVNHTSHPHIMNDGTVFNQGMSIQPGGPSYSIIKFPLTTEDGTNTNIRKVDFKKAEVMSSVKARWPLHPSYMHTFGITENYFIIVEQPLCISVPAIIKCQLTNDPMISVFKFYKDKHTLIHAVNRKTNKVKTFAAEAFFFLHIINQYEENDHLVIDICCYSDPSMLDCMYIDALKNINKNPDYARMFRARPLRFVLPLKHKSCHKESNLNTLPNSNSTAHKDSNGMIIVTPELLCNMGCETPRINYFSHLGKPYRYFYAISSDVDLENPGTLIKVDTWNGNLWTWSEKGVFPSEPIFVKSPDSKGEDEGVILSALVWGKGFEKQVGLLVLDSRDWKEIGRTVFHTSGPVPKCLHGWFSPN</sequence>
<evidence type="ECO:0000313" key="6">
    <source>
        <dbReference type="EMBL" id="JAS06920.1"/>
    </source>
</evidence>
<feature type="binding site" evidence="5">
    <location>
        <position position="392"/>
    </location>
    <ligand>
        <name>Fe cation</name>
        <dbReference type="ChEBI" id="CHEBI:24875"/>
        <note>catalytic</note>
    </ligand>
</feature>
<dbReference type="PANTHER" id="PTHR10543:SF24">
    <property type="entry name" value="CAROTENOID ISOMEROOXYGENASE"/>
    <property type="match status" value="1"/>
</dbReference>
<dbReference type="PANTHER" id="PTHR10543">
    <property type="entry name" value="BETA-CAROTENE DIOXYGENASE"/>
    <property type="match status" value="1"/>
</dbReference>
<dbReference type="GO" id="GO:0003834">
    <property type="term" value="F:beta-carotene 15,15'-dioxygenase activity"/>
    <property type="evidence" value="ECO:0007669"/>
    <property type="project" value="TreeGrafter"/>
</dbReference>
<dbReference type="GO" id="GO:0046872">
    <property type="term" value="F:metal ion binding"/>
    <property type="evidence" value="ECO:0007669"/>
    <property type="project" value="UniProtKB-KW"/>
</dbReference>
<feature type="binding site" evidence="5">
    <location>
        <position position="673"/>
    </location>
    <ligand>
        <name>Fe cation</name>
        <dbReference type="ChEBI" id="CHEBI:24875"/>
        <note>catalytic</note>
    </ligand>
</feature>
<dbReference type="Pfam" id="PF03055">
    <property type="entry name" value="RPE65"/>
    <property type="match status" value="1"/>
</dbReference>
<evidence type="ECO:0000256" key="5">
    <source>
        <dbReference type="PIRSR" id="PIRSR604294-1"/>
    </source>
</evidence>
<feature type="binding site" evidence="5">
    <location>
        <position position="326"/>
    </location>
    <ligand>
        <name>Fe cation</name>
        <dbReference type="ChEBI" id="CHEBI:24875"/>
        <note>catalytic</note>
    </ligand>
</feature>
<reference evidence="7" key="1">
    <citation type="submission" date="2015-12" db="EMBL/GenBank/DDBJ databases">
        <title>De novo transcriptome assembly of four potential Pierce s Disease insect vectors from Arizona vineyards.</title>
        <authorList>
            <person name="Tassone E.E."/>
        </authorList>
    </citation>
    <scope>NUCLEOTIDE SEQUENCE</scope>
</reference>
<evidence type="ECO:0000256" key="2">
    <source>
        <dbReference type="ARBA" id="ARBA00022723"/>
    </source>
</evidence>
<keyword evidence="3" id="KW-0560">Oxidoreductase</keyword>
<dbReference type="GO" id="GO:0016121">
    <property type="term" value="P:carotene catabolic process"/>
    <property type="evidence" value="ECO:0007669"/>
    <property type="project" value="TreeGrafter"/>
</dbReference>
<comment type="cofactor">
    <cofactor evidence="5">
        <name>Fe(2+)</name>
        <dbReference type="ChEBI" id="CHEBI:29033"/>
    </cofactor>
    <text evidence="5">Binds 1 Fe(2+) ion per subunit.</text>
</comment>
<dbReference type="AlphaFoldDB" id="A0A1B6DAC4"/>
<feature type="binding site" evidence="5">
    <location>
        <position position="461"/>
    </location>
    <ligand>
        <name>Fe cation</name>
        <dbReference type="ChEBI" id="CHEBI:24875"/>
        <note>catalytic</note>
    </ligand>
</feature>
<evidence type="ECO:0000313" key="7">
    <source>
        <dbReference type="EMBL" id="JAS22643.1"/>
    </source>
</evidence>
<proteinExistence type="inferred from homology"/>
<dbReference type="EMBL" id="GEDC01014655">
    <property type="protein sequence ID" value="JAS22643.1"/>
    <property type="molecule type" value="Transcribed_RNA"/>
</dbReference>